<sequence>MNTTTFHISISSSCLSLRSLLRLLHQLKEVTRLTTSSVLLAKGTQETPGNTLESRDVEAKDPCSVYKSAVPSLLPELTQFTPSRLARPLGVKNTRIFTGEN</sequence>
<keyword evidence="2" id="KW-1185">Reference proteome</keyword>
<evidence type="ECO:0000313" key="1">
    <source>
        <dbReference type="EMBL" id="MPC80828.1"/>
    </source>
</evidence>
<proteinExistence type="predicted"/>
<gene>
    <name evidence="1" type="ORF">E2C01_075421</name>
</gene>
<organism evidence="1 2">
    <name type="scientific">Portunus trituberculatus</name>
    <name type="common">Swimming crab</name>
    <name type="synonym">Neptunus trituberculatus</name>
    <dbReference type="NCBI Taxonomy" id="210409"/>
    <lineage>
        <taxon>Eukaryota</taxon>
        <taxon>Metazoa</taxon>
        <taxon>Ecdysozoa</taxon>
        <taxon>Arthropoda</taxon>
        <taxon>Crustacea</taxon>
        <taxon>Multicrustacea</taxon>
        <taxon>Malacostraca</taxon>
        <taxon>Eumalacostraca</taxon>
        <taxon>Eucarida</taxon>
        <taxon>Decapoda</taxon>
        <taxon>Pleocyemata</taxon>
        <taxon>Brachyura</taxon>
        <taxon>Eubrachyura</taxon>
        <taxon>Portunoidea</taxon>
        <taxon>Portunidae</taxon>
        <taxon>Portuninae</taxon>
        <taxon>Portunus</taxon>
    </lineage>
</organism>
<evidence type="ECO:0000313" key="2">
    <source>
        <dbReference type="Proteomes" id="UP000324222"/>
    </source>
</evidence>
<dbReference type="EMBL" id="VSRR010055106">
    <property type="protein sequence ID" value="MPC80828.1"/>
    <property type="molecule type" value="Genomic_DNA"/>
</dbReference>
<protein>
    <submittedName>
        <fullName evidence="1">Uncharacterized protein</fullName>
    </submittedName>
</protein>
<accession>A0A5B7IJ34</accession>
<dbReference type="AlphaFoldDB" id="A0A5B7IJ34"/>
<comment type="caution">
    <text evidence="1">The sequence shown here is derived from an EMBL/GenBank/DDBJ whole genome shotgun (WGS) entry which is preliminary data.</text>
</comment>
<reference evidence="1 2" key="1">
    <citation type="submission" date="2019-05" db="EMBL/GenBank/DDBJ databases">
        <title>Another draft genome of Portunus trituberculatus and its Hox gene families provides insights of decapod evolution.</title>
        <authorList>
            <person name="Jeong J.-H."/>
            <person name="Song I."/>
            <person name="Kim S."/>
            <person name="Choi T."/>
            <person name="Kim D."/>
            <person name="Ryu S."/>
            <person name="Kim W."/>
        </authorList>
    </citation>
    <scope>NUCLEOTIDE SEQUENCE [LARGE SCALE GENOMIC DNA]</scope>
    <source>
        <tissue evidence="1">Muscle</tissue>
    </source>
</reference>
<name>A0A5B7IJ34_PORTR</name>
<dbReference type="Proteomes" id="UP000324222">
    <property type="component" value="Unassembled WGS sequence"/>
</dbReference>